<feature type="compositionally biased region" description="Basic and acidic residues" evidence="5">
    <location>
        <begin position="232"/>
        <end position="241"/>
    </location>
</feature>
<dbReference type="InterPro" id="IPR009057">
    <property type="entry name" value="Homeodomain-like_sf"/>
</dbReference>
<keyword evidence="4" id="KW-0539">Nucleus</keyword>
<feature type="compositionally biased region" description="Basic and acidic residues" evidence="5">
    <location>
        <begin position="169"/>
        <end position="193"/>
    </location>
</feature>
<proteinExistence type="predicted"/>
<dbReference type="CDD" id="cd00167">
    <property type="entry name" value="SANT"/>
    <property type="match status" value="1"/>
</dbReference>
<dbReference type="InterPro" id="IPR001005">
    <property type="entry name" value="SANT/Myb"/>
</dbReference>
<dbReference type="Gene3D" id="1.10.10.60">
    <property type="entry name" value="Homeodomain-like"/>
    <property type="match status" value="1"/>
</dbReference>
<dbReference type="GO" id="GO:0003677">
    <property type="term" value="F:DNA binding"/>
    <property type="evidence" value="ECO:0007669"/>
    <property type="project" value="UniProtKB-KW"/>
</dbReference>
<organism evidence="8 9">
    <name type="scientific">Cannabis sativa</name>
    <name type="common">Hemp</name>
    <name type="synonym">Marijuana</name>
    <dbReference type="NCBI Taxonomy" id="3483"/>
    <lineage>
        <taxon>Eukaryota</taxon>
        <taxon>Viridiplantae</taxon>
        <taxon>Streptophyta</taxon>
        <taxon>Embryophyta</taxon>
        <taxon>Tracheophyta</taxon>
        <taxon>Spermatophyta</taxon>
        <taxon>Magnoliopsida</taxon>
        <taxon>eudicotyledons</taxon>
        <taxon>Gunneridae</taxon>
        <taxon>Pentapetalae</taxon>
        <taxon>rosids</taxon>
        <taxon>fabids</taxon>
        <taxon>Rosales</taxon>
        <taxon>Cannabaceae</taxon>
        <taxon>Cannabis</taxon>
    </lineage>
</organism>
<dbReference type="EMBL" id="UZAU01000821">
    <property type="status" value="NOT_ANNOTATED_CDS"/>
    <property type="molecule type" value="Genomic_DNA"/>
</dbReference>
<protein>
    <submittedName>
        <fullName evidence="8">Uncharacterized protein</fullName>
    </submittedName>
</protein>
<dbReference type="Proteomes" id="UP000596661">
    <property type="component" value="Unassembled WGS sequence"/>
</dbReference>
<comment type="subcellular location">
    <subcellularLocation>
        <location evidence="1">Nucleus</location>
    </subcellularLocation>
</comment>
<dbReference type="PROSITE" id="PS51294">
    <property type="entry name" value="HTH_MYB"/>
    <property type="match status" value="1"/>
</dbReference>
<dbReference type="SUPFAM" id="SSF46689">
    <property type="entry name" value="Homeodomain-like"/>
    <property type="match status" value="1"/>
</dbReference>
<dbReference type="InterPro" id="IPR015495">
    <property type="entry name" value="Myb_TF_plants"/>
</dbReference>
<keyword evidence="2" id="KW-0677">Repeat</keyword>
<dbReference type="EnsemblPlants" id="evm.model.10.1555">
    <property type="protein sequence ID" value="cds.evm.model.10.1555"/>
    <property type="gene ID" value="evm.TU.10.1555"/>
</dbReference>
<evidence type="ECO:0000256" key="5">
    <source>
        <dbReference type="SAM" id="MobiDB-lite"/>
    </source>
</evidence>
<evidence type="ECO:0000313" key="8">
    <source>
        <dbReference type="EnsemblPlants" id="cds.evm.model.10.1555"/>
    </source>
</evidence>
<reference evidence="8" key="1">
    <citation type="submission" date="2021-03" db="UniProtKB">
        <authorList>
            <consortium name="EnsemblPlants"/>
        </authorList>
    </citation>
    <scope>IDENTIFICATION</scope>
</reference>
<evidence type="ECO:0000256" key="2">
    <source>
        <dbReference type="ARBA" id="ARBA00022737"/>
    </source>
</evidence>
<feature type="region of interest" description="Disordered" evidence="5">
    <location>
        <begin position="82"/>
        <end position="196"/>
    </location>
</feature>
<keyword evidence="3" id="KW-0238">DNA-binding</keyword>
<feature type="domain" description="HTH myb-type" evidence="7">
    <location>
        <begin position="13"/>
        <end position="65"/>
    </location>
</feature>
<dbReference type="FunFam" id="1.10.10.60:FF:000001">
    <property type="entry name" value="MYB-related transcription factor"/>
    <property type="match status" value="1"/>
</dbReference>
<dbReference type="PANTHER" id="PTHR10641">
    <property type="entry name" value="MYB FAMILY TRANSCRIPTION FACTOR"/>
    <property type="match status" value="1"/>
</dbReference>
<evidence type="ECO:0000259" key="7">
    <source>
        <dbReference type="PROSITE" id="PS51294"/>
    </source>
</evidence>
<dbReference type="PANTHER" id="PTHR10641:SF1418">
    <property type="entry name" value="MYB-RELATED TRANSCRIPTION FACTOR"/>
    <property type="match status" value="1"/>
</dbReference>
<dbReference type="InterPro" id="IPR017930">
    <property type="entry name" value="Myb_dom"/>
</dbReference>
<dbReference type="GO" id="GO:0005634">
    <property type="term" value="C:nucleus"/>
    <property type="evidence" value="ECO:0007669"/>
    <property type="project" value="UniProtKB-SubCell"/>
</dbReference>
<dbReference type="SMART" id="SM00717">
    <property type="entry name" value="SANT"/>
    <property type="match status" value="2"/>
</dbReference>
<evidence type="ECO:0000256" key="4">
    <source>
        <dbReference type="ARBA" id="ARBA00023242"/>
    </source>
</evidence>
<keyword evidence="9" id="KW-1185">Reference proteome</keyword>
<feature type="region of interest" description="Disordered" evidence="5">
    <location>
        <begin position="215"/>
        <end position="241"/>
    </location>
</feature>
<dbReference type="AlphaFoldDB" id="A0A803QK47"/>
<feature type="domain" description="Myb-like" evidence="6">
    <location>
        <begin position="9"/>
        <end position="61"/>
    </location>
</feature>
<accession>A0A803QK47</accession>
<evidence type="ECO:0000259" key="6">
    <source>
        <dbReference type="PROSITE" id="PS50090"/>
    </source>
</evidence>
<sequence length="241" mass="27604">MVRTPCCDQNGMKKGTWTPEEDRKLVAYVTRYGCWNWRQLPKFAGLKRCGKSCRLRWMNYLRPNVKRGNYTHEEEETITRLHASLGNNPRARAGDSSYPQEVTSRQKSRRDEDQNRDDPIIEDAKPGESSYEDAEEKSQSDDKMTKMEVVTTALTKLSPDVLAPPTTDAPEKSNPKDPETLGVHKDKGKESLRKNQRKLLLQNSLKSLKLLTNLNRRGKETTSKGTVTKPILEAESRRNTR</sequence>
<evidence type="ECO:0000256" key="3">
    <source>
        <dbReference type="ARBA" id="ARBA00023125"/>
    </source>
</evidence>
<feature type="compositionally biased region" description="Basic and acidic residues" evidence="5">
    <location>
        <begin position="136"/>
        <end position="146"/>
    </location>
</feature>
<evidence type="ECO:0000256" key="1">
    <source>
        <dbReference type="ARBA" id="ARBA00004123"/>
    </source>
</evidence>
<name>A0A803QK47_CANSA</name>
<dbReference type="Pfam" id="PF00249">
    <property type="entry name" value="Myb_DNA-binding"/>
    <property type="match status" value="1"/>
</dbReference>
<dbReference type="PROSITE" id="PS50090">
    <property type="entry name" value="MYB_LIKE"/>
    <property type="match status" value="1"/>
</dbReference>
<dbReference type="Gramene" id="evm.model.10.1555">
    <property type="protein sequence ID" value="cds.evm.model.10.1555"/>
    <property type="gene ID" value="evm.TU.10.1555"/>
</dbReference>
<feature type="compositionally biased region" description="Basic and acidic residues" evidence="5">
    <location>
        <begin position="109"/>
        <end position="126"/>
    </location>
</feature>
<evidence type="ECO:0000313" key="9">
    <source>
        <dbReference type="Proteomes" id="UP000596661"/>
    </source>
</evidence>